<feature type="chain" id="PRO_5045700183" evidence="2">
    <location>
        <begin position="31"/>
        <end position="274"/>
    </location>
</feature>
<feature type="domain" description="LysM" evidence="3">
    <location>
        <begin position="43"/>
        <end position="87"/>
    </location>
</feature>
<dbReference type="PROSITE" id="PS51782">
    <property type="entry name" value="LYSM"/>
    <property type="match status" value="2"/>
</dbReference>
<dbReference type="Gene3D" id="3.10.350.10">
    <property type="entry name" value="LysM domain"/>
    <property type="match status" value="2"/>
</dbReference>
<dbReference type="SUPFAM" id="SSF50685">
    <property type="entry name" value="Barwin-like endoglucanases"/>
    <property type="match status" value="1"/>
</dbReference>
<evidence type="ECO:0000256" key="2">
    <source>
        <dbReference type="SAM" id="SignalP"/>
    </source>
</evidence>
<gene>
    <name evidence="4" type="ORF">LSG31_21660</name>
</gene>
<dbReference type="Pfam" id="PF06725">
    <property type="entry name" value="3D"/>
    <property type="match status" value="1"/>
</dbReference>
<organism evidence="4 5">
    <name type="scientific">Fodinisporobacter ferrooxydans</name>
    <dbReference type="NCBI Taxonomy" id="2901836"/>
    <lineage>
        <taxon>Bacteria</taxon>
        <taxon>Bacillati</taxon>
        <taxon>Bacillota</taxon>
        <taxon>Bacilli</taxon>
        <taxon>Bacillales</taxon>
        <taxon>Alicyclobacillaceae</taxon>
        <taxon>Fodinisporobacter</taxon>
    </lineage>
</organism>
<dbReference type="InterPro" id="IPR036779">
    <property type="entry name" value="LysM_dom_sf"/>
</dbReference>
<evidence type="ECO:0000256" key="1">
    <source>
        <dbReference type="ARBA" id="ARBA00022729"/>
    </source>
</evidence>
<evidence type="ECO:0000313" key="5">
    <source>
        <dbReference type="Proteomes" id="UP000830167"/>
    </source>
</evidence>
<dbReference type="PANTHER" id="PTHR39160">
    <property type="entry name" value="CELL WALL-BINDING PROTEIN YOCH"/>
    <property type="match status" value="1"/>
</dbReference>
<feature type="signal peptide" evidence="2">
    <location>
        <begin position="1"/>
        <end position="30"/>
    </location>
</feature>
<dbReference type="CDD" id="cd00118">
    <property type="entry name" value="LysM"/>
    <property type="match status" value="2"/>
</dbReference>
<dbReference type="InterPro" id="IPR059180">
    <property type="entry name" value="3D_YorM"/>
</dbReference>
<dbReference type="SUPFAM" id="SSF54106">
    <property type="entry name" value="LysM domain"/>
    <property type="match status" value="2"/>
</dbReference>
<dbReference type="Gene3D" id="2.40.40.10">
    <property type="entry name" value="RlpA-like domain"/>
    <property type="match status" value="1"/>
</dbReference>
<sequence>MRRRNWAGIVCSGLTCTLASAMMLSPVSMAQTDSDSGHSLRVLKYSVRQGDSLSKLANEFHTNESLLSDINHISDTNVLKVGQIIKIIPNCTAKHASIYQVQTGDTIWDISKKFHTEMSWIIPENSNGNTGLLKPGTHMYALQNVLNDQQSDAISAIAPATEKLGQSAPTAYAKSFLCTLTAYGPGYQSTGKNPGDPGYGITSSGKVAKENETIAVDPTVIPLGSLVYIEGIGYRKAEDTGGAIKGNHIDVFFSDEQQAVRFGVKKAVKVFLIK</sequence>
<dbReference type="SMART" id="SM00257">
    <property type="entry name" value="LysM"/>
    <property type="match status" value="2"/>
</dbReference>
<evidence type="ECO:0000259" key="3">
    <source>
        <dbReference type="PROSITE" id="PS51782"/>
    </source>
</evidence>
<keyword evidence="5" id="KW-1185">Reference proteome</keyword>
<dbReference type="PANTHER" id="PTHR39160:SF4">
    <property type="entry name" value="RESUSCITATION-PROMOTING FACTOR RPFB"/>
    <property type="match status" value="1"/>
</dbReference>
<dbReference type="RefSeq" id="WP_347437123.1">
    <property type="nucleotide sequence ID" value="NZ_CP089291.1"/>
</dbReference>
<name>A0ABY4CJ59_9BACL</name>
<feature type="domain" description="LysM" evidence="3">
    <location>
        <begin position="97"/>
        <end position="141"/>
    </location>
</feature>
<dbReference type="Pfam" id="PF01476">
    <property type="entry name" value="LysM"/>
    <property type="match status" value="2"/>
</dbReference>
<dbReference type="InterPro" id="IPR051933">
    <property type="entry name" value="Resuscitation_pf_RpfB"/>
</dbReference>
<dbReference type="Proteomes" id="UP000830167">
    <property type="component" value="Chromosome"/>
</dbReference>
<evidence type="ECO:0000313" key="4">
    <source>
        <dbReference type="EMBL" id="UOF90428.1"/>
    </source>
</evidence>
<reference evidence="4" key="1">
    <citation type="submission" date="2021-12" db="EMBL/GenBank/DDBJ databases">
        <title>Alicyclobacillaceae gen. nov., sp. nov., isolated from chalcocite enrichment system.</title>
        <authorList>
            <person name="Jiang Z."/>
        </authorList>
    </citation>
    <scope>NUCLEOTIDE SEQUENCE</scope>
    <source>
        <strain evidence="4">MYW30-H2</strain>
    </source>
</reference>
<protein>
    <submittedName>
        <fullName evidence="4">LysM peptidoglycan-binding domain-containing protein</fullName>
    </submittedName>
</protein>
<proteinExistence type="predicted"/>
<accession>A0ABY4CJ59</accession>
<dbReference type="EMBL" id="CP089291">
    <property type="protein sequence ID" value="UOF90428.1"/>
    <property type="molecule type" value="Genomic_DNA"/>
</dbReference>
<dbReference type="CDD" id="cd14667">
    <property type="entry name" value="3D_containing_proteins"/>
    <property type="match status" value="1"/>
</dbReference>
<dbReference type="InterPro" id="IPR018392">
    <property type="entry name" value="LysM"/>
</dbReference>
<keyword evidence="1 2" id="KW-0732">Signal</keyword>
<dbReference type="InterPro" id="IPR010611">
    <property type="entry name" value="3D_dom"/>
</dbReference>
<dbReference type="InterPro" id="IPR036908">
    <property type="entry name" value="RlpA-like_sf"/>
</dbReference>